<dbReference type="Proteomes" id="UP000541444">
    <property type="component" value="Unassembled WGS sequence"/>
</dbReference>
<name>A0A7J7NAQ3_9MAGN</name>
<comment type="caution">
    <text evidence="1">The sequence shown here is derived from an EMBL/GenBank/DDBJ whole genome shotgun (WGS) entry which is preliminary data.</text>
</comment>
<sequence>MGLFEDDKEWVDCLEEALVMKIIYQLRRLFSIIQSESNSIQPEELWNKFWVNVYNDLAFKLHTQYNIQNSTEDHVKEYGMNLLDKLIFELGRTLHVSPPMPLPIGHWSPRKW</sequence>
<proteinExistence type="predicted"/>
<keyword evidence="2" id="KW-1185">Reference proteome</keyword>
<evidence type="ECO:0000313" key="1">
    <source>
        <dbReference type="EMBL" id="KAF6164124.1"/>
    </source>
</evidence>
<organism evidence="1 2">
    <name type="scientific">Kingdonia uniflora</name>
    <dbReference type="NCBI Taxonomy" id="39325"/>
    <lineage>
        <taxon>Eukaryota</taxon>
        <taxon>Viridiplantae</taxon>
        <taxon>Streptophyta</taxon>
        <taxon>Embryophyta</taxon>
        <taxon>Tracheophyta</taxon>
        <taxon>Spermatophyta</taxon>
        <taxon>Magnoliopsida</taxon>
        <taxon>Ranunculales</taxon>
        <taxon>Circaeasteraceae</taxon>
        <taxon>Kingdonia</taxon>
    </lineage>
</organism>
<protein>
    <submittedName>
        <fullName evidence="1">Uncharacterized protein</fullName>
    </submittedName>
</protein>
<reference evidence="1 2" key="1">
    <citation type="journal article" date="2020" name="IScience">
        <title>Genome Sequencing of the Endangered Kingdonia uniflora (Circaeasteraceae, Ranunculales) Reveals Potential Mechanisms of Evolutionary Specialization.</title>
        <authorList>
            <person name="Sun Y."/>
            <person name="Deng T."/>
            <person name="Zhang A."/>
            <person name="Moore M.J."/>
            <person name="Landis J.B."/>
            <person name="Lin N."/>
            <person name="Zhang H."/>
            <person name="Zhang X."/>
            <person name="Huang J."/>
            <person name="Zhang X."/>
            <person name="Sun H."/>
            <person name="Wang H."/>
        </authorList>
    </citation>
    <scope>NUCLEOTIDE SEQUENCE [LARGE SCALE GENOMIC DNA]</scope>
    <source>
        <strain evidence="1">TB1705</strain>
        <tissue evidence="1">Leaf</tissue>
    </source>
</reference>
<evidence type="ECO:0000313" key="2">
    <source>
        <dbReference type="Proteomes" id="UP000541444"/>
    </source>
</evidence>
<gene>
    <name evidence="1" type="ORF">GIB67_017708</name>
</gene>
<dbReference type="EMBL" id="JACGCM010000940">
    <property type="protein sequence ID" value="KAF6164124.1"/>
    <property type="molecule type" value="Genomic_DNA"/>
</dbReference>
<accession>A0A7J7NAQ3</accession>
<dbReference type="AlphaFoldDB" id="A0A7J7NAQ3"/>
<dbReference type="OrthoDB" id="1751583at2759"/>